<evidence type="ECO:0000313" key="3">
    <source>
        <dbReference type="EnsemblPlants" id="TuG1812G0100002459.01.T01"/>
    </source>
</evidence>
<feature type="domain" description="DUF3615" evidence="2">
    <location>
        <begin position="215"/>
        <end position="310"/>
    </location>
</feature>
<reference evidence="3" key="3">
    <citation type="submission" date="2022-06" db="UniProtKB">
        <authorList>
            <consortium name="EnsemblPlants"/>
        </authorList>
    </citation>
    <scope>IDENTIFICATION</scope>
</reference>
<feature type="compositionally biased region" description="Low complexity" evidence="1">
    <location>
        <begin position="23"/>
        <end position="33"/>
    </location>
</feature>
<feature type="region of interest" description="Disordered" evidence="1">
    <location>
        <begin position="1"/>
        <end position="78"/>
    </location>
</feature>
<dbReference type="Proteomes" id="UP000015106">
    <property type="component" value="Chromosome 1"/>
</dbReference>
<reference evidence="3" key="2">
    <citation type="submission" date="2018-03" db="EMBL/GenBank/DDBJ databases">
        <title>The Triticum urartu genome reveals the dynamic nature of wheat genome evolution.</title>
        <authorList>
            <person name="Ling H."/>
            <person name="Ma B."/>
            <person name="Shi X."/>
            <person name="Liu H."/>
            <person name="Dong L."/>
            <person name="Sun H."/>
            <person name="Cao Y."/>
            <person name="Gao Q."/>
            <person name="Zheng S."/>
            <person name="Li Y."/>
            <person name="Yu Y."/>
            <person name="Du H."/>
            <person name="Qi M."/>
            <person name="Li Y."/>
            <person name="Yu H."/>
            <person name="Cui Y."/>
            <person name="Wang N."/>
            <person name="Chen C."/>
            <person name="Wu H."/>
            <person name="Zhao Y."/>
            <person name="Zhang J."/>
            <person name="Li Y."/>
            <person name="Zhou W."/>
            <person name="Zhang B."/>
            <person name="Hu W."/>
            <person name="Eijk M."/>
            <person name="Tang J."/>
            <person name="Witsenboer H."/>
            <person name="Zhao S."/>
            <person name="Li Z."/>
            <person name="Zhang A."/>
            <person name="Wang D."/>
            <person name="Liang C."/>
        </authorList>
    </citation>
    <scope>NUCLEOTIDE SEQUENCE [LARGE SCALE GENOMIC DNA]</scope>
    <source>
        <strain evidence="3">cv. G1812</strain>
    </source>
</reference>
<keyword evidence="4" id="KW-1185">Reference proteome</keyword>
<proteinExistence type="predicted"/>
<dbReference type="InterPro" id="IPR022059">
    <property type="entry name" value="DUF3615"/>
</dbReference>
<dbReference type="PANTHER" id="PTHR33326">
    <property type="entry name" value="OS05G0543800 PROTEIN"/>
    <property type="match status" value="1"/>
</dbReference>
<evidence type="ECO:0000256" key="1">
    <source>
        <dbReference type="SAM" id="MobiDB-lite"/>
    </source>
</evidence>
<dbReference type="PANTHER" id="PTHR33326:SF23">
    <property type="entry name" value="DUF295 DOMAIN-CONTAINING PROTEIN"/>
    <property type="match status" value="1"/>
</dbReference>
<evidence type="ECO:0000259" key="2">
    <source>
        <dbReference type="Pfam" id="PF12274"/>
    </source>
</evidence>
<name>A0A8R7K0R4_TRIUA</name>
<feature type="compositionally biased region" description="Pro residues" evidence="1">
    <location>
        <begin position="9"/>
        <end position="22"/>
    </location>
</feature>
<protein>
    <recommendedName>
        <fullName evidence="2">DUF3615 domain-containing protein</fullName>
    </recommendedName>
</protein>
<evidence type="ECO:0000313" key="4">
    <source>
        <dbReference type="Proteomes" id="UP000015106"/>
    </source>
</evidence>
<dbReference type="Pfam" id="PF12274">
    <property type="entry name" value="DUF3615"/>
    <property type="match status" value="1"/>
</dbReference>
<sequence>MGRHRPGQDAPPPPPPPPPRLAPLPTHCQVQSQPPRPSPSVPSQRDTLPSDSVEIGKSPQSYLYDPSTESRVIVTPQPRLVVSSSGRFSLESQSDFSSNRFELLSLEEDDDDLPSASDSSGGHGADNNDERDSGEAAVLARQHSSNDGSDNDVDIGDPFLTDRFGYLTSWRLSDLEAAADNYLEDEESETEVEEKKYSKKEMLKRDADRKKQYMEYALQKYNNDEDLAGEMRFVFDESKDEVFIIEGNMNFYEHFNFTAKQAGSTVLFFAEVIPDEGELCDVLCCKPLDSDDNGHCFGCKNQGSVDLRHPAGGSLYVGGHVDCEFPFMWDSISEVL</sequence>
<reference evidence="4" key="1">
    <citation type="journal article" date="2013" name="Nature">
        <title>Draft genome of the wheat A-genome progenitor Triticum urartu.</title>
        <authorList>
            <person name="Ling H.Q."/>
            <person name="Zhao S."/>
            <person name="Liu D."/>
            <person name="Wang J."/>
            <person name="Sun H."/>
            <person name="Zhang C."/>
            <person name="Fan H."/>
            <person name="Li D."/>
            <person name="Dong L."/>
            <person name="Tao Y."/>
            <person name="Gao C."/>
            <person name="Wu H."/>
            <person name="Li Y."/>
            <person name="Cui Y."/>
            <person name="Guo X."/>
            <person name="Zheng S."/>
            <person name="Wang B."/>
            <person name="Yu K."/>
            <person name="Liang Q."/>
            <person name="Yang W."/>
            <person name="Lou X."/>
            <person name="Chen J."/>
            <person name="Feng M."/>
            <person name="Jian J."/>
            <person name="Zhang X."/>
            <person name="Luo G."/>
            <person name="Jiang Y."/>
            <person name="Liu J."/>
            <person name="Wang Z."/>
            <person name="Sha Y."/>
            <person name="Zhang B."/>
            <person name="Wu H."/>
            <person name="Tang D."/>
            <person name="Shen Q."/>
            <person name="Xue P."/>
            <person name="Zou S."/>
            <person name="Wang X."/>
            <person name="Liu X."/>
            <person name="Wang F."/>
            <person name="Yang Y."/>
            <person name="An X."/>
            <person name="Dong Z."/>
            <person name="Zhang K."/>
            <person name="Zhang X."/>
            <person name="Luo M.C."/>
            <person name="Dvorak J."/>
            <person name="Tong Y."/>
            <person name="Wang J."/>
            <person name="Yang H."/>
            <person name="Li Z."/>
            <person name="Wang D."/>
            <person name="Zhang A."/>
            <person name="Wang J."/>
        </authorList>
    </citation>
    <scope>NUCLEOTIDE SEQUENCE</scope>
    <source>
        <strain evidence="4">cv. G1812</strain>
    </source>
</reference>
<accession>A0A8R7K0R4</accession>
<organism evidence="3 4">
    <name type="scientific">Triticum urartu</name>
    <name type="common">Red wild einkorn</name>
    <name type="synonym">Crithodium urartu</name>
    <dbReference type="NCBI Taxonomy" id="4572"/>
    <lineage>
        <taxon>Eukaryota</taxon>
        <taxon>Viridiplantae</taxon>
        <taxon>Streptophyta</taxon>
        <taxon>Embryophyta</taxon>
        <taxon>Tracheophyta</taxon>
        <taxon>Spermatophyta</taxon>
        <taxon>Magnoliopsida</taxon>
        <taxon>Liliopsida</taxon>
        <taxon>Poales</taxon>
        <taxon>Poaceae</taxon>
        <taxon>BOP clade</taxon>
        <taxon>Pooideae</taxon>
        <taxon>Triticodae</taxon>
        <taxon>Triticeae</taxon>
        <taxon>Triticinae</taxon>
        <taxon>Triticum</taxon>
    </lineage>
</organism>
<feature type="region of interest" description="Disordered" evidence="1">
    <location>
        <begin position="101"/>
        <end position="153"/>
    </location>
</feature>
<dbReference type="EnsemblPlants" id="TuG1812G0100002459.01.T01">
    <property type="protein sequence ID" value="TuG1812G0100002459.01.T01"/>
    <property type="gene ID" value="TuG1812G0100002459.01"/>
</dbReference>
<dbReference type="AlphaFoldDB" id="A0A8R7K0R4"/>
<dbReference type="Gramene" id="TuG1812G0100002459.01.T01">
    <property type="protein sequence ID" value="TuG1812G0100002459.01.T01"/>
    <property type="gene ID" value="TuG1812G0100002459.01"/>
</dbReference>